<dbReference type="GO" id="GO:0072583">
    <property type="term" value="P:clathrin-dependent endocytosis"/>
    <property type="evidence" value="ECO:0007669"/>
    <property type="project" value="InterPro"/>
</dbReference>
<evidence type="ECO:0000256" key="2">
    <source>
        <dbReference type="ARBA" id="ARBA00004555"/>
    </source>
</evidence>
<evidence type="ECO:0000313" key="11">
    <source>
        <dbReference type="EMBL" id="CAB4262383.1"/>
    </source>
</evidence>
<evidence type="ECO:0000256" key="9">
    <source>
        <dbReference type="SAM" id="MobiDB-lite"/>
    </source>
</evidence>
<dbReference type="GO" id="GO:0005545">
    <property type="term" value="F:1-phosphatidylinositol binding"/>
    <property type="evidence" value="ECO:0007669"/>
    <property type="project" value="InterPro"/>
</dbReference>
<dbReference type="CDD" id="cd03564">
    <property type="entry name" value="ANTH_N"/>
    <property type="match status" value="1"/>
</dbReference>
<evidence type="ECO:0000259" key="10">
    <source>
        <dbReference type="PROSITE" id="PS50942"/>
    </source>
</evidence>
<dbReference type="InterPro" id="IPR013809">
    <property type="entry name" value="ENTH"/>
</dbReference>
<evidence type="ECO:0000313" key="12">
    <source>
        <dbReference type="Proteomes" id="UP000507222"/>
    </source>
</evidence>
<dbReference type="Gene3D" id="1.25.40.90">
    <property type="match status" value="1"/>
</dbReference>
<evidence type="ECO:0000256" key="4">
    <source>
        <dbReference type="ARBA" id="ARBA00022583"/>
    </source>
</evidence>
<feature type="region of interest" description="Disordered" evidence="9">
    <location>
        <begin position="576"/>
        <end position="602"/>
    </location>
</feature>
<dbReference type="PANTHER" id="PTHR22951:SF32">
    <property type="entry name" value="OS06G0175500 PROTEIN"/>
    <property type="match status" value="1"/>
</dbReference>
<dbReference type="Gene3D" id="1.20.58.150">
    <property type="entry name" value="ANTH domain"/>
    <property type="match status" value="1"/>
</dbReference>
<accession>A0A6J5TEQ7</accession>
<feature type="region of interest" description="Disordered" evidence="9">
    <location>
        <begin position="368"/>
        <end position="387"/>
    </location>
</feature>
<keyword evidence="4" id="KW-0254">Endocytosis</keyword>
<dbReference type="GO" id="GO:0005546">
    <property type="term" value="F:phosphatidylinositol-4,5-bisphosphate binding"/>
    <property type="evidence" value="ECO:0007669"/>
    <property type="project" value="TreeGrafter"/>
</dbReference>
<proteinExistence type="predicted"/>
<dbReference type="GO" id="GO:0005794">
    <property type="term" value="C:Golgi apparatus"/>
    <property type="evidence" value="ECO:0007669"/>
    <property type="project" value="UniProtKB-SubCell"/>
</dbReference>
<evidence type="ECO:0000256" key="3">
    <source>
        <dbReference type="ARBA" id="ARBA00004600"/>
    </source>
</evidence>
<comment type="subcellular location">
    <subcellularLocation>
        <location evidence="1">Cytoplasmic vesicle</location>
        <location evidence="1">Clathrin-coated vesicle</location>
    </subcellularLocation>
    <subcellularLocation>
        <location evidence="2">Golgi apparatus</location>
    </subcellularLocation>
    <subcellularLocation>
        <location evidence="3">Membrane</location>
        <location evidence="3">Clathrin-coated pit</location>
    </subcellularLocation>
</comment>
<dbReference type="Proteomes" id="UP000507222">
    <property type="component" value="Unassembled WGS sequence"/>
</dbReference>
<keyword evidence="7" id="KW-0168">Coated pit</keyword>
<dbReference type="EMBL" id="CAEKDK010000001">
    <property type="protein sequence ID" value="CAB4262383.1"/>
    <property type="molecule type" value="Genomic_DNA"/>
</dbReference>
<protein>
    <recommendedName>
        <fullName evidence="10">ENTH domain-containing protein</fullName>
    </recommendedName>
</protein>
<keyword evidence="5" id="KW-0333">Golgi apparatus</keyword>
<keyword evidence="6" id="KW-0472">Membrane</keyword>
<dbReference type="GO" id="GO:0048268">
    <property type="term" value="P:clathrin coat assembly"/>
    <property type="evidence" value="ECO:0007669"/>
    <property type="project" value="InterPro"/>
</dbReference>
<feature type="compositionally biased region" description="Polar residues" evidence="9">
    <location>
        <begin position="375"/>
        <end position="387"/>
    </location>
</feature>
<evidence type="ECO:0000256" key="8">
    <source>
        <dbReference type="ARBA" id="ARBA00023329"/>
    </source>
</evidence>
<dbReference type="SUPFAM" id="SSF89009">
    <property type="entry name" value="GAT-like domain"/>
    <property type="match status" value="1"/>
</dbReference>
<dbReference type="InterPro" id="IPR045192">
    <property type="entry name" value="AP180-like"/>
</dbReference>
<dbReference type="InterPro" id="IPR008942">
    <property type="entry name" value="ENTH_VHS"/>
</dbReference>
<evidence type="ECO:0000256" key="1">
    <source>
        <dbReference type="ARBA" id="ARBA00004132"/>
    </source>
</evidence>
<dbReference type="GO" id="GO:0006900">
    <property type="term" value="P:vesicle budding from membrane"/>
    <property type="evidence" value="ECO:0007669"/>
    <property type="project" value="TreeGrafter"/>
</dbReference>
<evidence type="ECO:0000256" key="7">
    <source>
        <dbReference type="ARBA" id="ARBA00023176"/>
    </source>
</evidence>
<dbReference type="SUPFAM" id="SSF48464">
    <property type="entry name" value="ENTH/VHS domain"/>
    <property type="match status" value="1"/>
</dbReference>
<evidence type="ECO:0000256" key="6">
    <source>
        <dbReference type="ARBA" id="ARBA00023136"/>
    </source>
</evidence>
<dbReference type="InterPro" id="IPR048050">
    <property type="entry name" value="ANTH_N_plant"/>
</dbReference>
<name>A0A6J5TEQ7_PRUAR</name>
<keyword evidence="8" id="KW-0968">Cytoplasmic vesicle</keyword>
<reference evidence="11 12" key="1">
    <citation type="submission" date="2020-05" db="EMBL/GenBank/DDBJ databases">
        <authorList>
            <person name="Campoy J."/>
            <person name="Schneeberger K."/>
            <person name="Spophaly S."/>
        </authorList>
    </citation>
    <scope>NUCLEOTIDE SEQUENCE [LARGE SCALE GENOMIC DNA]</scope>
    <source>
        <strain evidence="11">PruArmRojPasFocal</strain>
    </source>
</reference>
<dbReference type="GO" id="GO:0032050">
    <property type="term" value="F:clathrin heavy chain binding"/>
    <property type="evidence" value="ECO:0007669"/>
    <property type="project" value="TreeGrafter"/>
</dbReference>
<feature type="domain" description="ENTH" evidence="10">
    <location>
        <begin position="55"/>
        <end position="193"/>
    </location>
</feature>
<dbReference type="InterPro" id="IPR011417">
    <property type="entry name" value="ANTH_dom"/>
</dbReference>
<gene>
    <name evidence="11" type="ORF">CURHAP_LOCUS1612</name>
</gene>
<dbReference type="Pfam" id="PF07651">
    <property type="entry name" value="ANTH"/>
    <property type="match status" value="1"/>
</dbReference>
<dbReference type="InterPro" id="IPR014712">
    <property type="entry name" value="ANTH_dom_sf"/>
</dbReference>
<dbReference type="GO" id="GO:0005905">
    <property type="term" value="C:clathrin-coated pit"/>
    <property type="evidence" value="ECO:0007669"/>
    <property type="project" value="UniProtKB-SubCell"/>
</dbReference>
<dbReference type="AlphaFoldDB" id="A0A6J5TEQ7"/>
<sequence length="602" mass="66081">MPPELMVGGAITADDVHHPELCASAFSGRQPNPLGMAAGSQQSLRKALKTVGLAKANGDFKALDVAIAKATSHDEALPKEKHVLTILNAVSAFRPRAEAAYCIHGLARRLSKTHNWKVALKTVIIVHRALREVDDTFCDAVVKYSWSRGHMLNLSHVWDGSSSSALDFSAWVRTYASYLEERLECFRVLKYDAQKDHSRTKELDTPDLLRQLPALQQLLSRLLDCQPKEGTVCNCLIQFALSMVAGESAKLYAAITDGNVNLLDKFFEMQHDDAVRALEIYKKSRSQEERLCEFFEICRSFNFGRALKFIKIQQPPASFLTTMEDYVNDTPSSSTLQHTQINEKEDAAPQGIHLVEGDLLIDHKQDDNVEEKPNANGTAPDQSEAAGTSQVIDLLSFDELPPVTSESDEQNSLALAIVQSDSKPDGLNSTSSESSWELALFTAPSSNADAVSAPSSNVASAEEAKVAVGLDRLTLDSLYDGAMASTPNQNGFYHRQAPSNPFDDAPISPYQLVPLPPNNMQMAIMPQQHVQDQVPFYGLYSNAIPTAPTNSQMPFMTQQAAFMMQQQQLANISDIPSNSSGNPFAIEQSYSQPPPNSFNGFI</sequence>
<dbReference type="GO" id="GO:0030136">
    <property type="term" value="C:clathrin-coated vesicle"/>
    <property type="evidence" value="ECO:0007669"/>
    <property type="project" value="UniProtKB-SubCell"/>
</dbReference>
<dbReference type="FunFam" id="1.20.58.150:FF:000005">
    <property type="entry name" value="putative clathrin assembly protein At2g25430"/>
    <property type="match status" value="1"/>
</dbReference>
<dbReference type="SMART" id="SM00273">
    <property type="entry name" value="ENTH"/>
    <property type="match status" value="1"/>
</dbReference>
<dbReference type="GO" id="GO:0000149">
    <property type="term" value="F:SNARE binding"/>
    <property type="evidence" value="ECO:0007669"/>
    <property type="project" value="TreeGrafter"/>
</dbReference>
<dbReference type="PROSITE" id="PS50942">
    <property type="entry name" value="ENTH"/>
    <property type="match status" value="1"/>
</dbReference>
<dbReference type="PANTHER" id="PTHR22951">
    <property type="entry name" value="CLATHRIN ASSEMBLY PROTEIN"/>
    <property type="match status" value="1"/>
</dbReference>
<evidence type="ECO:0000256" key="5">
    <source>
        <dbReference type="ARBA" id="ARBA00023034"/>
    </source>
</evidence>
<organism evidence="11 12">
    <name type="scientific">Prunus armeniaca</name>
    <name type="common">Apricot</name>
    <name type="synonym">Armeniaca vulgaris</name>
    <dbReference type="NCBI Taxonomy" id="36596"/>
    <lineage>
        <taxon>Eukaryota</taxon>
        <taxon>Viridiplantae</taxon>
        <taxon>Streptophyta</taxon>
        <taxon>Embryophyta</taxon>
        <taxon>Tracheophyta</taxon>
        <taxon>Spermatophyta</taxon>
        <taxon>Magnoliopsida</taxon>
        <taxon>eudicotyledons</taxon>
        <taxon>Gunneridae</taxon>
        <taxon>Pentapetalae</taxon>
        <taxon>rosids</taxon>
        <taxon>fabids</taxon>
        <taxon>Rosales</taxon>
        <taxon>Rosaceae</taxon>
        <taxon>Amygdaloideae</taxon>
        <taxon>Amygdaleae</taxon>
        <taxon>Prunus</taxon>
    </lineage>
</organism>